<accession>X1TC05</accession>
<proteinExistence type="predicted"/>
<protein>
    <recommendedName>
        <fullName evidence="2">Radical SAM core domain-containing protein</fullName>
    </recommendedName>
</protein>
<dbReference type="AlphaFoldDB" id="X1TC05"/>
<dbReference type="EMBL" id="BARW01007886">
    <property type="protein sequence ID" value="GAI77539.1"/>
    <property type="molecule type" value="Genomic_DNA"/>
</dbReference>
<evidence type="ECO:0000313" key="1">
    <source>
        <dbReference type="EMBL" id="GAI77539.1"/>
    </source>
</evidence>
<feature type="non-terminal residue" evidence="1">
    <location>
        <position position="1"/>
    </location>
</feature>
<gene>
    <name evidence="1" type="ORF">S12H4_16314</name>
</gene>
<comment type="caution">
    <text evidence="1">The sequence shown here is derived from an EMBL/GenBank/DDBJ whole genome shotgun (WGS) entry which is preliminary data.</text>
</comment>
<evidence type="ECO:0008006" key="2">
    <source>
        <dbReference type="Google" id="ProtNLM"/>
    </source>
</evidence>
<organism evidence="1">
    <name type="scientific">marine sediment metagenome</name>
    <dbReference type="NCBI Taxonomy" id="412755"/>
    <lineage>
        <taxon>unclassified sequences</taxon>
        <taxon>metagenomes</taxon>
        <taxon>ecological metagenomes</taxon>
    </lineage>
</organism>
<name>X1TC05_9ZZZZ</name>
<sequence length="103" mass="12094">CKVSNERILENFEVIIKQGTIKVLPRIPLIPSITATINNLVELADYLQLLNIKEIGLLPYNPLWLSKSEKIGVNRLYHHSKWLTKKKKKEIKEIFSDFKFKDF</sequence>
<reference evidence="1" key="1">
    <citation type="journal article" date="2014" name="Front. Microbiol.">
        <title>High frequency of phylogenetically diverse reductive dehalogenase-homologous genes in deep subseafloor sedimentary metagenomes.</title>
        <authorList>
            <person name="Kawai M."/>
            <person name="Futagami T."/>
            <person name="Toyoda A."/>
            <person name="Takaki Y."/>
            <person name="Nishi S."/>
            <person name="Hori S."/>
            <person name="Arai W."/>
            <person name="Tsubouchi T."/>
            <person name="Morono Y."/>
            <person name="Uchiyama I."/>
            <person name="Ito T."/>
            <person name="Fujiyama A."/>
            <person name="Inagaki F."/>
            <person name="Takami H."/>
        </authorList>
    </citation>
    <scope>NUCLEOTIDE SEQUENCE</scope>
    <source>
        <strain evidence="1">Expedition CK06-06</strain>
    </source>
</reference>
<dbReference type="Gene3D" id="3.80.30.10">
    <property type="entry name" value="pyruvate-formate lyase- activating enzyme"/>
    <property type="match status" value="1"/>
</dbReference>